<dbReference type="KEGG" id="ptrp:DCO17_07980"/>
<keyword evidence="5 12" id="KW-0813">Transport</keyword>
<keyword evidence="9 12" id="KW-0201">Cytochrome c-type biogenesis</keyword>
<comment type="similarity">
    <text evidence="3 12">Belongs to the CcmD/CycX/HelD family.</text>
</comment>
<evidence type="ECO:0000256" key="10">
    <source>
        <dbReference type="ARBA" id="ARBA00022989"/>
    </source>
</evidence>
<keyword evidence="7 12" id="KW-0997">Cell inner membrane</keyword>
<evidence type="ECO:0000313" key="14">
    <source>
        <dbReference type="Proteomes" id="UP000503312"/>
    </source>
</evidence>
<evidence type="ECO:0000256" key="3">
    <source>
        <dbReference type="ARBA" id="ARBA00008741"/>
    </source>
</evidence>
<keyword evidence="6 12" id="KW-1003">Cell membrane</keyword>
<dbReference type="AlphaFoldDB" id="A0A6M9Q7W3"/>
<gene>
    <name evidence="13" type="primary">ccmD</name>
    <name evidence="13" type="ORF">DCO17_07980</name>
</gene>
<keyword evidence="8 12" id="KW-0812">Transmembrane</keyword>
<evidence type="ECO:0000256" key="4">
    <source>
        <dbReference type="ARBA" id="ARBA00016461"/>
    </source>
</evidence>
<dbReference type="PANTHER" id="PTHR37531">
    <property type="entry name" value="HEME EXPORTER PROTEIN D"/>
    <property type="match status" value="1"/>
</dbReference>
<evidence type="ECO:0000256" key="7">
    <source>
        <dbReference type="ARBA" id="ARBA00022519"/>
    </source>
</evidence>
<evidence type="ECO:0000256" key="2">
    <source>
        <dbReference type="ARBA" id="ARBA00004377"/>
    </source>
</evidence>
<organism evidence="13 14">
    <name type="scientific">Polynucleobacter tropicus</name>
    <dbReference type="NCBI Taxonomy" id="1743174"/>
    <lineage>
        <taxon>Bacteria</taxon>
        <taxon>Pseudomonadati</taxon>
        <taxon>Pseudomonadota</taxon>
        <taxon>Betaproteobacteria</taxon>
        <taxon>Burkholderiales</taxon>
        <taxon>Burkholderiaceae</taxon>
        <taxon>Polynucleobacter</taxon>
    </lineage>
</organism>
<reference evidence="13 14" key="1">
    <citation type="submission" date="2018-04" db="EMBL/GenBank/DDBJ databases">
        <title>Polynucleobacter sp. UH21B genome.</title>
        <authorList>
            <person name="Hahn M.W."/>
        </authorList>
    </citation>
    <scope>NUCLEOTIDE SEQUENCE [LARGE SCALE GENOMIC DNA]</scope>
    <source>
        <strain evidence="13 14">MWH-UH21B</strain>
    </source>
</reference>
<evidence type="ECO:0000256" key="11">
    <source>
        <dbReference type="ARBA" id="ARBA00023136"/>
    </source>
</evidence>
<proteinExistence type="inferred from homology"/>
<dbReference type="Pfam" id="PF04995">
    <property type="entry name" value="CcmD"/>
    <property type="match status" value="1"/>
</dbReference>
<dbReference type="Proteomes" id="UP000503312">
    <property type="component" value="Chromosome"/>
</dbReference>
<comment type="function">
    <text evidence="1 12">Required for the export of heme to the periplasm for the biogenesis of c-type cytochromes.</text>
</comment>
<evidence type="ECO:0000256" key="1">
    <source>
        <dbReference type="ARBA" id="ARBA00002442"/>
    </source>
</evidence>
<keyword evidence="11 12" id="KW-0472">Membrane</keyword>
<accession>A0A6M9Q7W3</accession>
<dbReference type="GO" id="GO:0005886">
    <property type="term" value="C:plasma membrane"/>
    <property type="evidence" value="ECO:0007669"/>
    <property type="project" value="UniProtKB-SubCell"/>
</dbReference>
<dbReference type="NCBIfam" id="TIGR03141">
    <property type="entry name" value="cytochro_ccmD"/>
    <property type="match status" value="1"/>
</dbReference>
<evidence type="ECO:0000256" key="6">
    <source>
        <dbReference type="ARBA" id="ARBA00022475"/>
    </source>
</evidence>
<evidence type="ECO:0000256" key="12">
    <source>
        <dbReference type="RuleBase" id="RU363101"/>
    </source>
</evidence>
<dbReference type="GO" id="GO:0017004">
    <property type="term" value="P:cytochrome complex assembly"/>
    <property type="evidence" value="ECO:0007669"/>
    <property type="project" value="UniProtKB-KW"/>
</dbReference>
<dbReference type="EMBL" id="CP028942">
    <property type="protein sequence ID" value="QKM65733.1"/>
    <property type="molecule type" value="Genomic_DNA"/>
</dbReference>
<keyword evidence="14" id="KW-1185">Reference proteome</keyword>
<feature type="transmembrane region" description="Helical" evidence="12">
    <location>
        <begin position="12"/>
        <end position="31"/>
    </location>
</feature>
<sequence length="62" mass="7238">MWNSPVEFFAMGGYALYVWASFGLCLLVLIIEPLMIRSRRAAVVSRLRREVRAERFDKEGMK</sequence>
<dbReference type="PANTHER" id="PTHR37531:SF1">
    <property type="entry name" value="HEME EXPORTER PROTEIN D"/>
    <property type="match status" value="1"/>
</dbReference>
<evidence type="ECO:0000256" key="9">
    <source>
        <dbReference type="ARBA" id="ARBA00022748"/>
    </source>
</evidence>
<dbReference type="InterPro" id="IPR052075">
    <property type="entry name" value="Heme_exporter_D"/>
</dbReference>
<name>A0A6M9Q7W3_9BURK</name>
<evidence type="ECO:0000256" key="5">
    <source>
        <dbReference type="ARBA" id="ARBA00022448"/>
    </source>
</evidence>
<dbReference type="InterPro" id="IPR007078">
    <property type="entry name" value="Haem_export_protD_CcmD"/>
</dbReference>
<comment type="subcellular location">
    <subcellularLocation>
        <location evidence="2 12">Cell inner membrane</location>
        <topology evidence="2 12">Single-pass membrane protein</topology>
    </subcellularLocation>
</comment>
<evidence type="ECO:0000313" key="13">
    <source>
        <dbReference type="EMBL" id="QKM65733.1"/>
    </source>
</evidence>
<dbReference type="GO" id="GO:0015886">
    <property type="term" value="P:heme transport"/>
    <property type="evidence" value="ECO:0007669"/>
    <property type="project" value="InterPro"/>
</dbReference>
<evidence type="ECO:0000256" key="8">
    <source>
        <dbReference type="ARBA" id="ARBA00022692"/>
    </source>
</evidence>
<keyword evidence="10 12" id="KW-1133">Transmembrane helix</keyword>
<protein>
    <recommendedName>
        <fullName evidence="4 12">Heme exporter protein D</fullName>
    </recommendedName>
</protein>
<dbReference type="GO" id="GO:1903607">
    <property type="term" value="P:cytochrome c biosynthetic process"/>
    <property type="evidence" value="ECO:0007669"/>
    <property type="project" value="TreeGrafter"/>
</dbReference>